<dbReference type="GO" id="GO:0008270">
    <property type="term" value="F:zinc ion binding"/>
    <property type="evidence" value="ECO:0007669"/>
    <property type="project" value="UniProtKB-KW"/>
</dbReference>
<dbReference type="GO" id="GO:0016925">
    <property type="term" value="P:protein sumoylation"/>
    <property type="evidence" value="ECO:0007669"/>
    <property type="project" value="TreeGrafter"/>
</dbReference>
<dbReference type="Proteomes" id="UP001190700">
    <property type="component" value="Unassembled WGS sequence"/>
</dbReference>
<proteinExistence type="predicted"/>
<feature type="compositionally biased region" description="Acidic residues" evidence="5">
    <location>
        <begin position="411"/>
        <end position="420"/>
    </location>
</feature>
<reference evidence="7 8" key="1">
    <citation type="journal article" date="2015" name="Genome Biol. Evol.">
        <title>Comparative Genomics of a Bacterivorous Green Alga Reveals Evolutionary Causalities and Consequences of Phago-Mixotrophic Mode of Nutrition.</title>
        <authorList>
            <person name="Burns J.A."/>
            <person name="Paasch A."/>
            <person name="Narechania A."/>
            <person name="Kim E."/>
        </authorList>
    </citation>
    <scope>NUCLEOTIDE SEQUENCE [LARGE SCALE GENOMIC DNA]</scope>
    <source>
        <strain evidence="7 8">PLY_AMNH</strain>
    </source>
</reference>
<feature type="non-terminal residue" evidence="7">
    <location>
        <position position="1"/>
    </location>
</feature>
<organism evidence="7 8">
    <name type="scientific">Cymbomonas tetramitiformis</name>
    <dbReference type="NCBI Taxonomy" id="36881"/>
    <lineage>
        <taxon>Eukaryota</taxon>
        <taxon>Viridiplantae</taxon>
        <taxon>Chlorophyta</taxon>
        <taxon>Pyramimonadophyceae</taxon>
        <taxon>Pyramimonadales</taxon>
        <taxon>Pyramimonadaceae</taxon>
        <taxon>Cymbomonas</taxon>
    </lineage>
</organism>
<dbReference type="PANTHER" id="PTHR10782:SF4">
    <property type="entry name" value="TONALLI, ISOFORM E"/>
    <property type="match status" value="1"/>
</dbReference>
<dbReference type="PROSITE" id="PS51044">
    <property type="entry name" value="ZF_SP_RING"/>
    <property type="match status" value="1"/>
</dbReference>
<evidence type="ECO:0000256" key="2">
    <source>
        <dbReference type="ARBA" id="ARBA00022771"/>
    </source>
</evidence>
<feature type="compositionally biased region" description="Basic and acidic residues" evidence="5">
    <location>
        <begin position="282"/>
        <end position="291"/>
    </location>
</feature>
<evidence type="ECO:0000256" key="1">
    <source>
        <dbReference type="ARBA" id="ARBA00022723"/>
    </source>
</evidence>
<keyword evidence="1" id="KW-0479">Metal-binding</keyword>
<dbReference type="GO" id="GO:0000785">
    <property type="term" value="C:chromatin"/>
    <property type="evidence" value="ECO:0007669"/>
    <property type="project" value="TreeGrafter"/>
</dbReference>
<feature type="compositionally biased region" description="Low complexity" evidence="5">
    <location>
        <begin position="326"/>
        <end position="350"/>
    </location>
</feature>
<protein>
    <recommendedName>
        <fullName evidence="6">SP-RING-type domain-containing protein</fullName>
    </recommendedName>
</protein>
<dbReference type="Pfam" id="PF02891">
    <property type="entry name" value="zf-MIZ"/>
    <property type="match status" value="1"/>
</dbReference>
<feature type="region of interest" description="Disordered" evidence="5">
    <location>
        <begin position="411"/>
        <end position="484"/>
    </location>
</feature>
<dbReference type="CDD" id="cd16650">
    <property type="entry name" value="SP-RING_PIAS-like"/>
    <property type="match status" value="1"/>
</dbReference>
<gene>
    <name evidence="7" type="ORF">CYMTET_17104</name>
</gene>
<evidence type="ECO:0000259" key="6">
    <source>
        <dbReference type="PROSITE" id="PS51044"/>
    </source>
</evidence>
<dbReference type="GO" id="GO:0061665">
    <property type="term" value="F:SUMO ligase activity"/>
    <property type="evidence" value="ECO:0007669"/>
    <property type="project" value="TreeGrafter"/>
</dbReference>
<sequence length="635" mass="67478">ENTAQWQAAQGPGRQQFGWTEVQAHGFRQLFTLLRKQQQVQHKCCEEWGKPLHPALHGTGPGAWDGLQETVRIIQCVNTRSVAACRQRILDRNAAADVEVGSMDISMNCPISQSRIRIPVKGSSCTHVTCFDLESYLRMYSTYPVACRNPAAQPRCNHCSKKPCMHCRAFRCPLCRQPVGLSQLVVDALFAQALAGTAQRGGLAEATLVQASATWQFASSAAEPTVGERGNGSRGEGAAGACGEGEGSRVVLIDCGEEEEEEAEEMNEEGQGQDEHDEDDVVEVREVRVGEGEEASQATAGPSRDELTPQEMAFLEGQLLRDAEVPGSGLAARGGSRPGGAAAAASAEAPRGMRAEASENAARVLTQIACHLSQLQPDAVAAIHRAAATELAGAGAGRHSEVGGVIEILSSDEGESDSEPGQEGGRVDYPPRGCSRMGGGRERDAQSAPSLEGAAWSMPVTGGSAPGALPRTAGGDGASAAASGTPELADHTYTRQLQEELEQLLDQDMAHEEPAGSHPGMAMGTLREAHAWANETLGRFDLNEEWGAGDLLGSWEAEDDALLSPGSKRDASKPAEIPSHDNLEAPMRGKCLTKRPRTETPRSRAGHHTSRESLFQSPHPRWAPRLSHGVDAQES</sequence>
<feature type="region of interest" description="Disordered" evidence="5">
    <location>
        <begin position="221"/>
        <end position="244"/>
    </location>
</feature>
<feature type="compositionally biased region" description="Acidic residues" evidence="5">
    <location>
        <begin position="258"/>
        <end position="281"/>
    </location>
</feature>
<comment type="caution">
    <text evidence="7">The sequence shown here is derived from an EMBL/GenBank/DDBJ whole genome shotgun (WGS) entry which is preliminary data.</text>
</comment>
<feature type="compositionally biased region" description="Basic and acidic residues" evidence="5">
    <location>
        <begin position="567"/>
        <end position="583"/>
    </location>
</feature>
<evidence type="ECO:0000256" key="5">
    <source>
        <dbReference type="SAM" id="MobiDB-lite"/>
    </source>
</evidence>
<feature type="domain" description="SP-RING-type" evidence="6">
    <location>
        <begin position="94"/>
        <end position="199"/>
    </location>
</feature>
<feature type="compositionally biased region" description="Gly residues" evidence="5">
    <location>
        <begin position="229"/>
        <end position="244"/>
    </location>
</feature>
<dbReference type="Gene3D" id="3.30.40.10">
    <property type="entry name" value="Zinc/RING finger domain, C3HC4 (zinc finger)"/>
    <property type="match status" value="1"/>
</dbReference>
<name>A0AAE0L7A0_9CHLO</name>
<feature type="region of interest" description="Disordered" evidence="5">
    <location>
        <begin position="258"/>
        <end position="308"/>
    </location>
</feature>
<evidence type="ECO:0000313" key="8">
    <source>
        <dbReference type="Proteomes" id="UP001190700"/>
    </source>
</evidence>
<feature type="region of interest" description="Disordered" evidence="5">
    <location>
        <begin position="562"/>
        <end position="635"/>
    </location>
</feature>
<feature type="region of interest" description="Disordered" evidence="5">
    <location>
        <begin position="326"/>
        <end position="354"/>
    </location>
</feature>
<accession>A0AAE0L7A0</accession>
<keyword evidence="3" id="KW-0862">Zinc</keyword>
<dbReference type="InterPro" id="IPR013083">
    <property type="entry name" value="Znf_RING/FYVE/PHD"/>
</dbReference>
<dbReference type="EMBL" id="LGRX02007556">
    <property type="protein sequence ID" value="KAK3274726.1"/>
    <property type="molecule type" value="Genomic_DNA"/>
</dbReference>
<evidence type="ECO:0000256" key="3">
    <source>
        <dbReference type="ARBA" id="ARBA00022833"/>
    </source>
</evidence>
<keyword evidence="8" id="KW-1185">Reference proteome</keyword>
<dbReference type="InterPro" id="IPR004181">
    <property type="entry name" value="Znf_MIZ"/>
</dbReference>
<evidence type="ECO:0000313" key="7">
    <source>
        <dbReference type="EMBL" id="KAK3274726.1"/>
    </source>
</evidence>
<evidence type="ECO:0000256" key="4">
    <source>
        <dbReference type="PROSITE-ProRule" id="PRU00452"/>
    </source>
</evidence>
<dbReference type="PANTHER" id="PTHR10782">
    <property type="entry name" value="ZINC FINGER MIZ DOMAIN-CONTAINING PROTEIN"/>
    <property type="match status" value="1"/>
</dbReference>
<dbReference type="AlphaFoldDB" id="A0AAE0L7A0"/>
<keyword evidence="2 4" id="KW-0863">Zinc-finger</keyword>